<comment type="caution">
    <text evidence="4">The sequence shown here is derived from an EMBL/GenBank/DDBJ whole genome shotgun (WGS) entry which is preliminary data.</text>
</comment>
<dbReference type="VEuPathDB" id="FungiDB:C8Q69DRAFT_193439"/>
<reference evidence="4 5" key="1">
    <citation type="journal article" date="2018" name="Front. Microbiol.">
        <title>Genomic and genetic insights into a cosmopolitan fungus, Paecilomyces variotii (Eurotiales).</title>
        <authorList>
            <person name="Urquhart A.S."/>
            <person name="Mondo S.J."/>
            <person name="Makela M.R."/>
            <person name="Hane J.K."/>
            <person name="Wiebenga A."/>
            <person name="He G."/>
            <person name="Mihaltcheva S."/>
            <person name="Pangilinan J."/>
            <person name="Lipzen A."/>
            <person name="Barry K."/>
            <person name="de Vries R.P."/>
            <person name="Grigoriev I.V."/>
            <person name="Idnurm A."/>
        </authorList>
    </citation>
    <scope>NUCLEOTIDE SEQUENCE [LARGE SCALE GENOMIC DNA]</scope>
    <source>
        <strain evidence="4 5">CBS 101075</strain>
    </source>
</reference>
<feature type="transmembrane region" description="Helical" evidence="3">
    <location>
        <begin position="216"/>
        <end position="235"/>
    </location>
</feature>
<dbReference type="GeneID" id="39595280"/>
<evidence type="ECO:0000313" key="4">
    <source>
        <dbReference type="EMBL" id="RWQ91241.1"/>
    </source>
</evidence>
<dbReference type="RefSeq" id="XP_028480886.1">
    <property type="nucleotide sequence ID" value="XM_028626003.1"/>
</dbReference>
<feature type="coiled-coil region" evidence="1">
    <location>
        <begin position="432"/>
        <end position="466"/>
    </location>
</feature>
<dbReference type="EMBL" id="RCNU01000024">
    <property type="protein sequence ID" value="RWQ91241.1"/>
    <property type="molecule type" value="Genomic_DNA"/>
</dbReference>
<dbReference type="Proteomes" id="UP000283841">
    <property type="component" value="Unassembled WGS sequence"/>
</dbReference>
<feature type="coiled-coil region" evidence="1">
    <location>
        <begin position="592"/>
        <end position="619"/>
    </location>
</feature>
<accession>A0A443HHE3</accession>
<sequence>MKSGSMTWDDVGVTIQGLLFLGCLCWRFSEYIQNLLPLAHIVAKVVKFAFLGPTLLSLDCVMITVSELASIRRDTQLTIKFESLVTRLRMRLEQTTCVRAIAAMYNFVLPPSHVPPILRVLCGLFVCVCIYPLALYLAYYACGLSEGILSKHAELSLRCMEIYSTYDSLPYWTRRQRMETSFCFGEEAGLELQACLQDIANAVISFMENSLMSTPALAFVVFCLACLFSLFHSVWTAKPNPSASTAIEPSLYAVRAAEISALRSAKYKLGVQVAQLNRELKTAYDRLTHANVKYAAMLDKANKADASWMSLVKINAGLRTNVNWLEERLSKAQDDAVQTLTDQVARLTQQLANSQEGVDSANSELGSLRNTLQAQAEQLAATEKRLQETQDTAEKASREVQTLAAAKITDLTSQYDNLRLSYDNMVERLSILESVRQERDDAAARVIALQRELESTKQIADEAYKQWVRAIEAAQERERALSQHFQAVQSAFEEQCRAGQEKAVADAMSQAKASATMAFQAEREELRRQLKKALLDAQTGQQQAQNLKEEVENLQLDLARFGVSFGSSQSIPERKAANPSSTLVRGSIKTALEDRDVKIQALEHEVEELRKKSREGLTDTRLKAVADKLGKDLKEEKAARTNDQLRWHKQLQELQEENRKLRISLSNAESALGRRRTSK</sequence>
<keyword evidence="3" id="KW-0812">Transmembrane</keyword>
<evidence type="ECO:0000256" key="2">
    <source>
        <dbReference type="SAM" id="MobiDB-lite"/>
    </source>
</evidence>
<name>A0A443HHE3_BYSSP</name>
<evidence type="ECO:0000313" key="5">
    <source>
        <dbReference type="Proteomes" id="UP000283841"/>
    </source>
</evidence>
<feature type="coiled-coil region" evidence="1">
    <location>
        <begin position="273"/>
        <end position="406"/>
    </location>
</feature>
<keyword evidence="1" id="KW-0175">Coiled coil</keyword>
<keyword evidence="5" id="KW-1185">Reference proteome</keyword>
<keyword evidence="3" id="KW-0472">Membrane</keyword>
<dbReference type="PROSITE" id="PS51257">
    <property type="entry name" value="PROKAR_LIPOPROTEIN"/>
    <property type="match status" value="1"/>
</dbReference>
<evidence type="ECO:0000256" key="1">
    <source>
        <dbReference type="SAM" id="Coils"/>
    </source>
</evidence>
<evidence type="ECO:0008006" key="6">
    <source>
        <dbReference type="Google" id="ProtNLM"/>
    </source>
</evidence>
<feature type="coiled-coil region" evidence="1">
    <location>
        <begin position="516"/>
        <end position="564"/>
    </location>
</feature>
<dbReference type="STRING" id="264951.A0A443HHE3"/>
<evidence type="ECO:0000256" key="3">
    <source>
        <dbReference type="SAM" id="Phobius"/>
    </source>
</evidence>
<keyword evidence="3" id="KW-1133">Transmembrane helix</keyword>
<proteinExistence type="predicted"/>
<feature type="transmembrane region" description="Helical" evidence="3">
    <location>
        <begin position="117"/>
        <end position="142"/>
    </location>
</feature>
<dbReference type="AlphaFoldDB" id="A0A443HHE3"/>
<protein>
    <recommendedName>
        <fullName evidence="6">Integral membrane protein</fullName>
    </recommendedName>
</protein>
<gene>
    <name evidence="4" type="ORF">C8Q69DRAFT_193439</name>
</gene>
<organism evidence="4 5">
    <name type="scientific">Byssochlamys spectabilis</name>
    <name type="common">Paecilomyces variotii</name>
    <dbReference type="NCBI Taxonomy" id="264951"/>
    <lineage>
        <taxon>Eukaryota</taxon>
        <taxon>Fungi</taxon>
        <taxon>Dikarya</taxon>
        <taxon>Ascomycota</taxon>
        <taxon>Pezizomycotina</taxon>
        <taxon>Eurotiomycetes</taxon>
        <taxon>Eurotiomycetidae</taxon>
        <taxon>Eurotiales</taxon>
        <taxon>Thermoascaceae</taxon>
        <taxon>Paecilomyces</taxon>
    </lineage>
</organism>
<feature type="region of interest" description="Disordered" evidence="2">
    <location>
        <begin position="658"/>
        <end position="679"/>
    </location>
</feature>